<evidence type="ECO:0000256" key="1">
    <source>
        <dbReference type="SAM" id="MobiDB-lite"/>
    </source>
</evidence>
<keyword evidence="3" id="KW-1185">Reference proteome</keyword>
<dbReference type="Proteomes" id="UP000016023">
    <property type="component" value="Unassembled WGS sequence"/>
</dbReference>
<name>H1Q3J1_9BACT</name>
<evidence type="ECO:0000313" key="3">
    <source>
        <dbReference type="Proteomes" id="UP000016023"/>
    </source>
</evidence>
<organism evidence="2 3">
    <name type="scientific">Prevotella micans F0438</name>
    <dbReference type="NCBI Taxonomy" id="883158"/>
    <lineage>
        <taxon>Bacteria</taxon>
        <taxon>Pseudomonadati</taxon>
        <taxon>Bacteroidota</taxon>
        <taxon>Bacteroidia</taxon>
        <taxon>Bacteroidales</taxon>
        <taxon>Prevotellaceae</taxon>
        <taxon>Prevotella</taxon>
    </lineage>
</organism>
<dbReference type="PATRIC" id="fig|883158.3.peg.1475"/>
<reference evidence="2 3" key="1">
    <citation type="submission" date="2011-12" db="EMBL/GenBank/DDBJ databases">
        <title>The Genome Sequence of Prevotella micans F0438.</title>
        <authorList>
            <consortium name="The Broad Institute Genome Sequencing Platform"/>
            <person name="Earl A."/>
            <person name="Ward D."/>
            <person name="Feldgarden M."/>
            <person name="Gevers D."/>
            <person name="Izard J."/>
            <person name="Baranova O.V."/>
            <person name="Blanton J.M."/>
            <person name="Wade W.G."/>
            <person name="Dewhirst F.E."/>
            <person name="Young S.K."/>
            <person name="Zeng Q."/>
            <person name="Gargeya S."/>
            <person name="Fitzgerald M."/>
            <person name="Haas B."/>
            <person name="Abouelleil A."/>
            <person name="Alvarado L."/>
            <person name="Arachchi H.M."/>
            <person name="Berlin A."/>
            <person name="Chapman S.B."/>
            <person name="Gearin G."/>
            <person name="Goldberg J."/>
            <person name="Griggs A."/>
            <person name="Gujja S."/>
            <person name="Hansen M."/>
            <person name="Heiman D."/>
            <person name="Howarth C."/>
            <person name="Larimer J."/>
            <person name="Lui A."/>
            <person name="MacDonald P.J.P."/>
            <person name="McCowen C."/>
            <person name="Montmayeur A."/>
            <person name="Murphy C."/>
            <person name="Neiman D."/>
            <person name="Pearson M."/>
            <person name="Priest M."/>
            <person name="Roberts A."/>
            <person name="Saif S."/>
            <person name="Shea T."/>
            <person name="Sisk P."/>
            <person name="Stolte C."/>
            <person name="Sykes S."/>
            <person name="Wortman J."/>
            <person name="Nusbaum C."/>
            <person name="Birren B."/>
        </authorList>
    </citation>
    <scope>NUCLEOTIDE SEQUENCE [LARGE SCALE GENOMIC DNA]</scope>
    <source>
        <strain evidence="2 3">F0438</strain>
    </source>
</reference>
<evidence type="ECO:0000313" key="2">
    <source>
        <dbReference type="EMBL" id="EHO68818.1"/>
    </source>
</evidence>
<gene>
    <name evidence="2" type="ORF">HMPREF9140_01479</name>
</gene>
<protein>
    <recommendedName>
        <fullName evidence="4">Fimbrillin family protein</fullName>
    </recommendedName>
</protein>
<dbReference type="AlphaFoldDB" id="H1Q3J1"/>
<sequence>MTKKSTKKKAPHNLGAFNNKGAKTEKNMKTISKKTLLFFAATALMAACASEDIDKQEHKGKQRLTTFQSGNVSPTRTTMEHTIGGKGKFFWETGDKIWINAGATPISNTSSNITGKTNRAQFYFSSTLSGASYLVTYTGKGSTQGDAVTIAATQTQSAPNNTEHLGTSGDCGTATAHRDIHGIYNFELEHKVAYLCFQPRSTDAFVKRSKLIKIEVTSDQNLAGTYSLGATGLSASPTSGASKTIVLNTNHFLLDNATADLDKNGSYITLAPGLHHLTIYYWLRNTTDYTDMNVWPNVKKPIEGFIPQQLTINVEAGKIYDITANLKIPSYKGIVYGEKPEAANTANNPNINECSWLASNGNPLWSDKMLWVRDHTDLFQGGMWFKKLSTIAAEQGKPEAYYKTIASDGNNYLTTEPSSPWMRSATEGFPQKLDDYFFLPATGLASGGSALNSVQTEGYYWTSTEAPSWSPSWHNWYYMRFDKTNVHIIKEILLYQYTYSLEWTPQ</sequence>
<comment type="caution">
    <text evidence="2">The sequence shown here is derived from an EMBL/GenBank/DDBJ whole genome shotgun (WGS) entry which is preliminary data.</text>
</comment>
<feature type="compositionally biased region" description="Basic residues" evidence="1">
    <location>
        <begin position="1"/>
        <end position="11"/>
    </location>
</feature>
<accession>H1Q3J1</accession>
<dbReference type="HOGENOM" id="CLU_035806_0_0_10"/>
<dbReference type="EMBL" id="AGWK01000040">
    <property type="protein sequence ID" value="EHO68818.1"/>
    <property type="molecule type" value="Genomic_DNA"/>
</dbReference>
<proteinExistence type="predicted"/>
<feature type="region of interest" description="Disordered" evidence="1">
    <location>
        <begin position="1"/>
        <end position="21"/>
    </location>
</feature>
<evidence type="ECO:0008006" key="4">
    <source>
        <dbReference type="Google" id="ProtNLM"/>
    </source>
</evidence>